<dbReference type="AlphaFoldDB" id="M2V668"/>
<reference evidence="3" key="2">
    <citation type="journal article" date="2013" name="PLoS Genet.">
        <title>Comparative genome structure, secondary metabolite, and effector coding capacity across Cochliobolus pathogens.</title>
        <authorList>
            <person name="Condon B.J."/>
            <person name="Leng Y."/>
            <person name="Wu D."/>
            <person name="Bushley K.E."/>
            <person name="Ohm R.A."/>
            <person name="Otillar R."/>
            <person name="Martin J."/>
            <person name="Schackwitz W."/>
            <person name="Grimwood J."/>
            <person name="MohdZainudin N."/>
            <person name="Xue C."/>
            <person name="Wang R."/>
            <person name="Manning V.A."/>
            <person name="Dhillon B."/>
            <person name="Tu Z.J."/>
            <person name="Steffenson B.J."/>
            <person name="Salamov A."/>
            <person name="Sun H."/>
            <person name="Lowry S."/>
            <person name="LaButti K."/>
            <person name="Han J."/>
            <person name="Copeland A."/>
            <person name="Lindquist E."/>
            <person name="Barry K."/>
            <person name="Schmutz J."/>
            <person name="Baker S.E."/>
            <person name="Ciuffetti L.M."/>
            <person name="Grigoriev I.V."/>
            <person name="Zhong S."/>
            <person name="Turgeon B.G."/>
        </authorList>
    </citation>
    <scope>NUCLEOTIDE SEQUENCE [LARGE SCALE GENOMIC DNA]</scope>
    <source>
        <strain evidence="3">C5 / ATCC 48332 / race O</strain>
    </source>
</reference>
<feature type="non-terminal residue" evidence="2">
    <location>
        <position position="64"/>
    </location>
</feature>
<organism evidence="2 3">
    <name type="scientific">Cochliobolus heterostrophus (strain C5 / ATCC 48332 / race O)</name>
    <name type="common">Southern corn leaf blight fungus</name>
    <name type="synonym">Bipolaris maydis</name>
    <dbReference type="NCBI Taxonomy" id="701091"/>
    <lineage>
        <taxon>Eukaryota</taxon>
        <taxon>Fungi</taxon>
        <taxon>Dikarya</taxon>
        <taxon>Ascomycota</taxon>
        <taxon>Pezizomycotina</taxon>
        <taxon>Dothideomycetes</taxon>
        <taxon>Pleosporomycetidae</taxon>
        <taxon>Pleosporales</taxon>
        <taxon>Pleosporineae</taxon>
        <taxon>Pleosporaceae</taxon>
        <taxon>Bipolaris</taxon>
    </lineage>
</organism>
<name>M2V668_COCH5</name>
<accession>M2V668</accession>
<proteinExistence type="predicted"/>
<gene>
    <name evidence="2" type="ORF">COCHEDRAFT_1019235</name>
</gene>
<reference evidence="2 3" key="1">
    <citation type="journal article" date="2012" name="PLoS Pathog.">
        <title>Diverse lifestyles and strategies of plant pathogenesis encoded in the genomes of eighteen Dothideomycetes fungi.</title>
        <authorList>
            <person name="Ohm R.A."/>
            <person name="Feau N."/>
            <person name="Henrissat B."/>
            <person name="Schoch C.L."/>
            <person name="Horwitz B.A."/>
            <person name="Barry K.W."/>
            <person name="Condon B.J."/>
            <person name="Copeland A.C."/>
            <person name="Dhillon B."/>
            <person name="Glaser F."/>
            <person name="Hesse C.N."/>
            <person name="Kosti I."/>
            <person name="LaButti K."/>
            <person name="Lindquist E.A."/>
            <person name="Lucas S."/>
            <person name="Salamov A.A."/>
            <person name="Bradshaw R.E."/>
            <person name="Ciuffetti L."/>
            <person name="Hamelin R.C."/>
            <person name="Kema G.H.J."/>
            <person name="Lawrence C."/>
            <person name="Scott J.A."/>
            <person name="Spatafora J.W."/>
            <person name="Turgeon B.G."/>
            <person name="de Wit P.J.G.M."/>
            <person name="Zhong S."/>
            <person name="Goodwin S.B."/>
            <person name="Grigoriev I.V."/>
        </authorList>
    </citation>
    <scope>NUCLEOTIDE SEQUENCE [LARGE SCALE GENOMIC DNA]</scope>
    <source>
        <strain evidence="3">C5 / ATCC 48332 / race O</strain>
    </source>
</reference>
<evidence type="ECO:0000313" key="2">
    <source>
        <dbReference type="EMBL" id="EMD95482.1"/>
    </source>
</evidence>
<feature type="region of interest" description="Disordered" evidence="1">
    <location>
        <begin position="38"/>
        <end position="64"/>
    </location>
</feature>
<evidence type="ECO:0000256" key="1">
    <source>
        <dbReference type="SAM" id="MobiDB-lite"/>
    </source>
</evidence>
<protein>
    <submittedName>
        <fullName evidence="2">Uncharacterized protein</fullName>
    </submittedName>
</protein>
<keyword evidence="3" id="KW-1185">Reference proteome</keyword>
<dbReference type="Proteomes" id="UP000016936">
    <property type="component" value="Unassembled WGS sequence"/>
</dbReference>
<sequence length="64" mass="7146">MSSQHSISQPSIFTRQFLHECGPLTHPALHESPLHQATRLDSPATQASRWIQKAPGIHRGPRNV</sequence>
<dbReference type="EMBL" id="KB445570">
    <property type="protein sequence ID" value="EMD95482.1"/>
    <property type="molecule type" value="Genomic_DNA"/>
</dbReference>
<dbReference type="HOGENOM" id="CLU_2873745_0_0_1"/>
<evidence type="ECO:0000313" key="3">
    <source>
        <dbReference type="Proteomes" id="UP000016936"/>
    </source>
</evidence>